<proteinExistence type="predicted"/>
<organism evidence="2 3">
    <name type="scientific">Araneus ventricosus</name>
    <name type="common">Orbweaver spider</name>
    <name type="synonym">Epeira ventricosa</name>
    <dbReference type="NCBI Taxonomy" id="182803"/>
    <lineage>
        <taxon>Eukaryota</taxon>
        <taxon>Metazoa</taxon>
        <taxon>Ecdysozoa</taxon>
        <taxon>Arthropoda</taxon>
        <taxon>Chelicerata</taxon>
        <taxon>Arachnida</taxon>
        <taxon>Araneae</taxon>
        <taxon>Araneomorphae</taxon>
        <taxon>Entelegynae</taxon>
        <taxon>Araneoidea</taxon>
        <taxon>Araneidae</taxon>
        <taxon>Araneus</taxon>
    </lineage>
</organism>
<dbReference type="EMBL" id="BGPR01005344">
    <property type="protein sequence ID" value="GBN09320.1"/>
    <property type="molecule type" value="Genomic_DNA"/>
</dbReference>
<sequence>MKTLPTESGSDLAFEPLSAKVKNRSPMEPQYNNSLKKSNFAPLNFFTPCGGQTNGNSKVQPHSSVFTNHDVDYKTPLHGPATIAFLLFKQCSGPEMEEIS</sequence>
<comment type="caution">
    <text evidence="2">The sequence shown here is derived from an EMBL/GenBank/DDBJ whole genome shotgun (WGS) entry which is preliminary data.</text>
</comment>
<evidence type="ECO:0000256" key="1">
    <source>
        <dbReference type="SAM" id="MobiDB-lite"/>
    </source>
</evidence>
<accession>A0A4Y2L530</accession>
<reference evidence="2 3" key="1">
    <citation type="journal article" date="2019" name="Sci. Rep.">
        <title>Orb-weaving spider Araneus ventricosus genome elucidates the spidroin gene catalogue.</title>
        <authorList>
            <person name="Kono N."/>
            <person name="Nakamura H."/>
            <person name="Ohtoshi R."/>
            <person name="Moran D.A.P."/>
            <person name="Shinohara A."/>
            <person name="Yoshida Y."/>
            <person name="Fujiwara M."/>
            <person name="Mori M."/>
            <person name="Tomita M."/>
            <person name="Arakawa K."/>
        </authorList>
    </citation>
    <scope>NUCLEOTIDE SEQUENCE [LARGE SCALE GENOMIC DNA]</scope>
</reference>
<name>A0A4Y2L530_ARAVE</name>
<dbReference type="AlphaFoldDB" id="A0A4Y2L530"/>
<protein>
    <submittedName>
        <fullName evidence="2">Uncharacterized protein</fullName>
    </submittedName>
</protein>
<dbReference type="Proteomes" id="UP000499080">
    <property type="component" value="Unassembled WGS sequence"/>
</dbReference>
<gene>
    <name evidence="2" type="ORF">AVEN_88034_1</name>
</gene>
<evidence type="ECO:0000313" key="2">
    <source>
        <dbReference type="EMBL" id="GBN09320.1"/>
    </source>
</evidence>
<feature type="region of interest" description="Disordered" evidence="1">
    <location>
        <begin position="1"/>
        <end position="35"/>
    </location>
</feature>
<keyword evidence="3" id="KW-1185">Reference proteome</keyword>
<evidence type="ECO:0000313" key="3">
    <source>
        <dbReference type="Proteomes" id="UP000499080"/>
    </source>
</evidence>